<gene>
    <name evidence="1" type="ORF">M8C21_017825</name>
</gene>
<name>A0AAD5C595_AMBAR</name>
<dbReference type="AlphaFoldDB" id="A0AAD5C595"/>
<dbReference type="EMBL" id="JAMZMK010009476">
    <property type="protein sequence ID" value="KAI7735467.1"/>
    <property type="molecule type" value="Genomic_DNA"/>
</dbReference>
<reference evidence="1" key="1">
    <citation type="submission" date="2022-06" db="EMBL/GenBank/DDBJ databases">
        <title>Uncovering the hologenomic basis of an extraordinary plant invasion.</title>
        <authorList>
            <person name="Bieker V.C."/>
            <person name="Martin M.D."/>
            <person name="Gilbert T."/>
            <person name="Hodgins K."/>
            <person name="Battlay P."/>
            <person name="Petersen B."/>
            <person name="Wilson J."/>
        </authorList>
    </citation>
    <scope>NUCLEOTIDE SEQUENCE</scope>
    <source>
        <strain evidence="1">AA19_3_7</strain>
        <tissue evidence="1">Leaf</tissue>
    </source>
</reference>
<feature type="non-terminal residue" evidence="1">
    <location>
        <position position="69"/>
    </location>
</feature>
<protein>
    <submittedName>
        <fullName evidence="1">Uncharacterized protein</fullName>
    </submittedName>
</protein>
<evidence type="ECO:0000313" key="1">
    <source>
        <dbReference type="EMBL" id="KAI7735467.1"/>
    </source>
</evidence>
<dbReference type="Proteomes" id="UP001206925">
    <property type="component" value="Unassembled WGS sequence"/>
</dbReference>
<comment type="caution">
    <text evidence="1">The sequence shown here is derived from an EMBL/GenBank/DDBJ whole genome shotgun (WGS) entry which is preliminary data.</text>
</comment>
<evidence type="ECO:0000313" key="2">
    <source>
        <dbReference type="Proteomes" id="UP001206925"/>
    </source>
</evidence>
<accession>A0AAD5C595</accession>
<proteinExistence type="predicted"/>
<keyword evidence="2" id="KW-1185">Reference proteome</keyword>
<sequence>MSSSMDEDEPTVFSSMLWVRNLRRYIRFDAGHQSEARMEHETRRILLNMYKKKHRKNAEAGIIPSFYKK</sequence>
<organism evidence="1 2">
    <name type="scientific">Ambrosia artemisiifolia</name>
    <name type="common">Common ragweed</name>
    <dbReference type="NCBI Taxonomy" id="4212"/>
    <lineage>
        <taxon>Eukaryota</taxon>
        <taxon>Viridiplantae</taxon>
        <taxon>Streptophyta</taxon>
        <taxon>Embryophyta</taxon>
        <taxon>Tracheophyta</taxon>
        <taxon>Spermatophyta</taxon>
        <taxon>Magnoliopsida</taxon>
        <taxon>eudicotyledons</taxon>
        <taxon>Gunneridae</taxon>
        <taxon>Pentapetalae</taxon>
        <taxon>asterids</taxon>
        <taxon>campanulids</taxon>
        <taxon>Asterales</taxon>
        <taxon>Asteraceae</taxon>
        <taxon>Asteroideae</taxon>
        <taxon>Heliantheae alliance</taxon>
        <taxon>Heliantheae</taxon>
        <taxon>Ambrosia</taxon>
    </lineage>
</organism>